<gene>
    <name evidence="2" type="ORF">H1Bulk29340_000002</name>
</gene>
<protein>
    <submittedName>
        <fullName evidence="2">Uncharacterized protein</fullName>
    </submittedName>
</protein>
<organism evidence="2">
    <name type="scientific">Leviviridae sp</name>
    <dbReference type="NCBI Taxonomy" id="2027243"/>
    <lineage>
        <taxon>Viruses</taxon>
        <taxon>Riboviria</taxon>
        <taxon>Orthornavirae</taxon>
        <taxon>Lenarviricota</taxon>
        <taxon>Leviviricetes</taxon>
        <taxon>Norzivirales</taxon>
        <taxon>Fiersviridae</taxon>
    </lineage>
</organism>
<keyword evidence="1" id="KW-0812">Transmembrane</keyword>
<accession>A0A514D687</accession>
<dbReference type="EMBL" id="MN034618">
    <property type="protein sequence ID" value="QDH89119.1"/>
    <property type="molecule type" value="Genomic_RNA"/>
</dbReference>
<keyword evidence="1" id="KW-0472">Membrane</keyword>
<evidence type="ECO:0000313" key="2">
    <source>
        <dbReference type="EMBL" id="QDH89119.1"/>
    </source>
</evidence>
<evidence type="ECO:0000256" key="1">
    <source>
        <dbReference type="SAM" id="Phobius"/>
    </source>
</evidence>
<feature type="transmembrane region" description="Helical" evidence="1">
    <location>
        <begin position="12"/>
        <end position="35"/>
    </location>
</feature>
<proteinExistence type="predicted"/>
<sequence>MHRGDLLPQYILLAIIFIVLALGGLSLALFGFGLLT</sequence>
<name>A0A514D687_9VIRU</name>
<reference evidence="2" key="1">
    <citation type="submission" date="2019-05" db="EMBL/GenBank/DDBJ databases">
        <title>Metatranscriptomic reconstruction reveals RNA viruses with the potential to shape carbon cycling in soil.</title>
        <authorList>
            <person name="Starr E.P."/>
            <person name="Nuccio E."/>
            <person name="Pett-Ridge J."/>
            <person name="Banfield J.F."/>
            <person name="Firestone M.K."/>
        </authorList>
    </citation>
    <scope>NUCLEOTIDE SEQUENCE</scope>
    <source>
        <strain evidence="2">H1_Bulk_29_scaffold_340</strain>
    </source>
</reference>
<keyword evidence="1" id="KW-1133">Transmembrane helix</keyword>